<dbReference type="PANTHER" id="PTHR46825">
    <property type="entry name" value="D-ALANYL-D-ALANINE-CARBOXYPEPTIDASE/ENDOPEPTIDASE AMPH"/>
    <property type="match status" value="1"/>
</dbReference>
<dbReference type="PANTHER" id="PTHR46825:SF9">
    <property type="entry name" value="BETA-LACTAMASE-RELATED DOMAIN-CONTAINING PROTEIN"/>
    <property type="match status" value="1"/>
</dbReference>
<keyword evidence="3" id="KW-1185">Reference proteome</keyword>
<dbReference type="InterPro" id="IPR050491">
    <property type="entry name" value="AmpC-like"/>
</dbReference>
<reference evidence="2 3" key="1">
    <citation type="submission" date="2014-06" db="EMBL/GenBank/DDBJ databases">
        <title>Draft genome sequence of Paenibacillus sp. MSt1.</title>
        <authorList>
            <person name="Aw Y.K."/>
            <person name="Ong K.S."/>
            <person name="Gan H.M."/>
            <person name="Lee S.M."/>
        </authorList>
    </citation>
    <scope>NUCLEOTIDE SEQUENCE [LARGE SCALE GENOMIC DNA]</scope>
    <source>
        <strain evidence="2 3">MSt1</strain>
    </source>
</reference>
<organism evidence="2 3">
    <name type="scientific">Paenibacillus tyrfis</name>
    <dbReference type="NCBI Taxonomy" id="1501230"/>
    <lineage>
        <taxon>Bacteria</taxon>
        <taxon>Bacillati</taxon>
        <taxon>Bacillota</taxon>
        <taxon>Bacilli</taxon>
        <taxon>Bacillales</taxon>
        <taxon>Paenibacillaceae</taxon>
        <taxon>Paenibacillus</taxon>
    </lineage>
</organism>
<feature type="domain" description="Beta-lactamase-related" evidence="1">
    <location>
        <begin position="8"/>
        <end position="334"/>
    </location>
</feature>
<dbReference type="Pfam" id="PF00144">
    <property type="entry name" value="Beta-lactamase"/>
    <property type="match status" value="1"/>
</dbReference>
<dbReference type="InterPro" id="IPR001466">
    <property type="entry name" value="Beta-lactam-related"/>
</dbReference>
<name>A0A081NU07_9BACL</name>
<dbReference type="EMBL" id="JNVM01000051">
    <property type="protein sequence ID" value="KEQ21930.1"/>
    <property type="molecule type" value="Genomic_DNA"/>
</dbReference>
<dbReference type="Proteomes" id="UP000028123">
    <property type="component" value="Unassembled WGS sequence"/>
</dbReference>
<dbReference type="OrthoDB" id="9803467at2"/>
<proteinExistence type="predicted"/>
<dbReference type="AlphaFoldDB" id="A0A081NU07"/>
<dbReference type="Gene3D" id="3.40.710.10">
    <property type="entry name" value="DD-peptidase/beta-lactamase superfamily"/>
    <property type="match status" value="1"/>
</dbReference>
<protein>
    <submittedName>
        <fullName evidence="2">Beta-lactamase</fullName>
    </submittedName>
</protein>
<evidence type="ECO:0000259" key="1">
    <source>
        <dbReference type="Pfam" id="PF00144"/>
    </source>
</evidence>
<dbReference type="RefSeq" id="WP_036692958.1">
    <property type="nucleotide sequence ID" value="NZ_JNVM01000051.1"/>
</dbReference>
<sequence>MTGNWSGFEAYMKAMMEKEAIPGVAVAVSLYGETVYQQGFGVRNMATGEPVTEDTVFGIASVTKSFTALAIMQLVEEGKLALDDPVTKHLPEFKLLTSGGMRSDGIRVRHLLSHTAGVPPMRRREELRRFAEHLDYLASEEIELLGEPGEYFSYCNDTFLLLGAIIERLTGRPFRTAITERIMEPLQMRRSTFSLDELAAWDNVSVPYVKRSGTQTLDVVPWPQLGNYEAGGGIRSTVRDLLKYGQLYVSDAMSSNNRPVARSESLRQMREPIHRIGRNAFYGCALRVTPDYSGVTLVEHGGGQPGVSSYFGFVPERGLVAAVLTNVANVPANELWLAAVNTALGFPLEQKSSVEPTYEASPEELRRLAGAYRSAEGGSVDIVLDGNSPVARIDGKAFALRASDDRTLVIADSGYPIRFFFKDEPQAWAAFYGSRMLRRVNE</sequence>
<gene>
    <name evidence="2" type="ORF">ET33_30125</name>
</gene>
<accession>A0A081NU07</accession>
<dbReference type="InterPro" id="IPR012338">
    <property type="entry name" value="Beta-lactam/transpept-like"/>
</dbReference>
<comment type="caution">
    <text evidence="2">The sequence shown here is derived from an EMBL/GenBank/DDBJ whole genome shotgun (WGS) entry which is preliminary data.</text>
</comment>
<evidence type="ECO:0000313" key="3">
    <source>
        <dbReference type="Proteomes" id="UP000028123"/>
    </source>
</evidence>
<evidence type="ECO:0000313" key="2">
    <source>
        <dbReference type="EMBL" id="KEQ21930.1"/>
    </source>
</evidence>
<dbReference type="SUPFAM" id="SSF56601">
    <property type="entry name" value="beta-lactamase/transpeptidase-like"/>
    <property type="match status" value="1"/>
</dbReference>
<dbReference type="eggNOG" id="COG1680">
    <property type="taxonomic scope" value="Bacteria"/>
</dbReference>